<dbReference type="OrthoDB" id="9811729at2"/>
<sequence>MKLSLFCAAAAVALVSVATTAVVAQQDPIAARKALMKESGQATAVVVKMTKGETPFDLAAAQKSLKTYQDIAAKMPALFPESSKSGGETTAAPAIWEKMDDFKARFVKFGEDAKAAEASVKDLDSLKAAVANVTRNCGGCHEAYRVKKS</sequence>
<feature type="binding site" description="axial binding residue" evidence="6">
    <location>
        <position position="141"/>
    </location>
    <ligand>
        <name>heme c</name>
        <dbReference type="ChEBI" id="CHEBI:61717"/>
    </ligand>
    <ligandPart>
        <name>Fe</name>
        <dbReference type="ChEBI" id="CHEBI:18248"/>
    </ligandPart>
</feature>
<dbReference type="Pfam" id="PF01322">
    <property type="entry name" value="Cytochrom_C_2"/>
    <property type="match status" value="1"/>
</dbReference>
<evidence type="ECO:0000256" key="8">
    <source>
        <dbReference type="SAM" id="SignalP"/>
    </source>
</evidence>
<dbReference type="PIRSF" id="PIRSF000027">
    <property type="entry name" value="Cytc_c_prime"/>
    <property type="match status" value="1"/>
</dbReference>
<evidence type="ECO:0000256" key="5">
    <source>
        <dbReference type="ARBA" id="ARBA00023004"/>
    </source>
</evidence>
<accession>A0A371BCP4</accession>
<organism evidence="9 10">
    <name type="scientific">Undibacter mobilis</name>
    <dbReference type="NCBI Taxonomy" id="2292256"/>
    <lineage>
        <taxon>Bacteria</taxon>
        <taxon>Pseudomonadati</taxon>
        <taxon>Pseudomonadota</taxon>
        <taxon>Alphaproteobacteria</taxon>
        <taxon>Hyphomicrobiales</taxon>
        <taxon>Nitrobacteraceae</taxon>
        <taxon>Undibacter</taxon>
    </lineage>
</organism>
<keyword evidence="4" id="KW-0249">Electron transport</keyword>
<feature type="signal peptide" evidence="8">
    <location>
        <begin position="1"/>
        <end position="24"/>
    </location>
</feature>
<dbReference type="SUPFAM" id="SSF47175">
    <property type="entry name" value="Cytochromes"/>
    <property type="match status" value="1"/>
</dbReference>
<comment type="PTM">
    <text evidence="7">Binds 1 heme group per subunit.</text>
</comment>
<dbReference type="GO" id="GO:0009055">
    <property type="term" value="F:electron transfer activity"/>
    <property type="evidence" value="ECO:0007669"/>
    <property type="project" value="InterPro"/>
</dbReference>
<evidence type="ECO:0000256" key="2">
    <source>
        <dbReference type="ARBA" id="ARBA00022617"/>
    </source>
</evidence>
<proteinExistence type="predicted"/>
<keyword evidence="10" id="KW-1185">Reference proteome</keyword>
<evidence type="ECO:0000256" key="1">
    <source>
        <dbReference type="ARBA" id="ARBA00022448"/>
    </source>
</evidence>
<dbReference type="InterPro" id="IPR012127">
    <property type="entry name" value="Cyt_c_prime"/>
</dbReference>
<dbReference type="RefSeq" id="WP_115517148.1">
    <property type="nucleotide sequence ID" value="NZ_QRGO01000001.1"/>
</dbReference>
<feature type="chain" id="PRO_5017084060" evidence="8">
    <location>
        <begin position="25"/>
        <end position="149"/>
    </location>
</feature>
<name>A0A371BCP4_9BRAD</name>
<dbReference type="GO" id="GO:0042597">
    <property type="term" value="C:periplasmic space"/>
    <property type="evidence" value="ECO:0007669"/>
    <property type="project" value="InterPro"/>
</dbReference>
<feature type="binding site" description="covalent" evidence="7">
    <location>
        <position position="140"/>
    </location>
    <ligand>
        <name>heme c</name>
        <dbReference type="ChEBI" id="CHEBI:61717"/>
    </ligand>
</feature>
<keyword evidence="3 6" id="KW-0479">Metal-binding</keyword>
<dbReference type="PROSITE" id="PS51009">
    <property type="entry name" value="CYTCII"/>
    <property type="match status" value="1"/>
</dbReference>
<keyword evidence="1" id="KW-0813">Transport</keyword>
<evidence type="ECO:0000313" key="9">
    <source>
        <dbReference type="EMBL" id="RDV05121.1"/>
    </source>
</evidence>
<dbReference type="EMBL" id="QRGO01000001">
    <property type="protein sequence ID" value="RDV05121.1"/>
    <property type="molecule type" value="Genomic_DNA"/>
</dbReference>
<dbReference type="AlphaFoldDB" id="A0A371BCP4"/>
<evidence type="ECO:0000256" key="6">
    <source>
        <dbReference type="PIRSR" id="PIRSR000027-1"/>
    </source>
</evidence>
<gene>
    <name evidence="9" type="ORF">DXH78_11440</name>
</gene>
<dbReference type="GO" id="GO:0022900">
    <property type="term" value="P:electron transport chain"/>
    <property type="evidence" value="ECO:0007669"/>
    <property type="project" value="InterPro"/>
</dbReference>
<evidence type="ECO:0000256" key="7">
    <source>
        <dbReference type="PIRSR" id="PIRSR000027-2"/>
    </source>
</evidence>
<protein>
    <submittedName>
        <fullName evidence="9">Cytochrome c</fullName>
    </submittedName>
</protein>
<dbReference type="GO" id="GO:0020037">
    <property type="term" value="F:heme binding"/>
    <property type="evidence" value="ECO:0007669"/>
    <property type="project" value="InterPro"/>
</dbReference>
<comment type="caution">
    <text evidence="9">The sequence shown here is derived from an EMBL/GenBank/DDBJ whole genome shotgun (WGS) entry which is preliminary data.</text>
</comment>
<dbReference type="Proteomes" id="UP000263993">
    <property type="component" value="Unassembled WGS sequence"/>
</dbReference>
<keyword evidence="2 7" id="KW-0349">Heme</keyword>
<evidence type="ECO:0000313" key="10">
    <source>
        <dbReference type="Proteomes" id="UP000263993"/>
    </source>
</evidence>
<dbReference type="InterPro" id="IPR010980">
    <property type="entry name" value="Cyt_c/b562"/>
</dbReference>
<keyword evidence="8" id="KW-0732">Signal</keyword>
<evidence type="ECO:0000256" key="3">
    <source>
        <dbReference type="ARBA" id="ARBA00022723"/>
    </source>
</evidence>
<dbReference type="GO" id="GO:0005506">
    <property type="term" value="F:iron ion binding"/>
    <property type="evidence" value="ECO:0007669"/>
    <property type="project" value="InterPro"/>
</dbReference>
<dbReference type="Gene3D" id="1.20.120.10">
    <property type="entry name" value="Cytochrome c/b562"/>
    <property type="match status" value="1"/>
</dbReference>
<keyword evidence="5 6" id="KW-0408">Iron</keyword>
<reference evidence="10" key="1">
    <citation type="submission" date="2018-08" db="EMBL/GenBank/DDBJ databases">
        <authorList>
            <person name="Kim S.-J."/>
            <person name="Jung G.-Y."/>
        </authorList>
    </citation>
    <scope>NUCLEOTIDE SEQUENCE [LARGE SCALE GENOMIC DNA]</scope>
    <source>
        <strain evidence="10">GY_H</strain>
    </source>
</reference>
<evidence type="ECO:0000256" key="4">
    <source>
        <dbReference type="ARBA" id="ARBA00022982"/>
    </source>
</evidence>
<dbReference type="InterPro" id="IPR002321">
    <property type="entry name" value="Cyt_c_II"/>
</dbReference>
<feature type="binding site" description="covalent" evidence="7">
    <location>
        <position position="137"/>
    </location>
    <ligand>
        <name>heme c</name>
        <dbReference type="ChEBI" id="CHEBI:61717"/>
    </ligand>
</feature>